<evidence type="ECO:0000313" key="3">
    <source>
        <dbReference type="Proteomes" id="UP001295423"/>
    </source>
</evidence>
<feature type="chain" id="PRO_5041913946" evidence="1">
    <location>
        <begin position="25"/>
        <end position="463"/>
    </location>
</feature>
<gene>
    <name evidence="2" type="ORF">CYCCA115_LOCUS9178</name>
</gene>
<feature type="signal peptide" evidence="1">
    <location>
        <begin position="1"/>
        <end position="24"/>
    </location>
</feature>
<dbReference type="AlphaFoldDB" id="A0AAD2CSE3"/>
<accession>A0AAD2CSE3</accession>
<keyword evidence="3" id="KW-1185">Reference proteome</keyword>
<dbReference type="Proteomes" id="UP001295423">
    <property type="component" value="Unassembled WGS sequence"/>
</dbReference>
<comment type="caution">
    <text evidence="2">The sequence shown here is derived from an EMBL/GenBank/DDBJ whole genome shotgun (WGS) entry which is preliminary data.</text>
</comment>
<organism evidence="2 3">
    <name type="scientific">Cylindrotheca closterium</name>
    <dbReference type="NCBI Taxonomy" id="2856"/>
    <lineage>
        <taxon>Eukaryota</taxon>
        <taxon>Sar</taxon>
        <taxon>Stramenopiles</taxon>
        <taxon>Ochrophyta</taxon>
        <taxon>Bacillariophyta</taxon>
        <taxon>Bacillariophyceae</taxon>
        <taxon>Bacillariophycidae</taxon>
        <taxon>Bacillariales</taxon>
        <taxon>Bacillariaceae</taxon>
        <taxon>Cylindrotheca</taxon>
    </lineage>
</organism>
<protein>
    <submittedName>
        <fullName evidence="2">Uncharacterized protein</fullName>
    </submittedName>
</protein>
<keyword evidence="1" id="KW-0732">Signal</keyword>
<evidence type="ECO:0000256" key="1">
    <source>
        <dbReference type="SAM" id="SignalP"/>
    </source>
</evidence>
<name>A0AAD2CSE3_9STRA</name>
<sequence>MKISNSAALVLASSASLASHCAFAFTANKNAIHPTLPTLPTSSSALQMAKEAGAIDDGKAKIDDLQLKRMNYQFNRGVGGTSDSNTPHVNPLSDIQSYVPVAGPVLTRKNIQDSTCIVSGSRVTPELFYLLNHEDSAFGFNKIVSLSQDVSKTKKRLLTRTARYTGLLSKLAYEEGTVVPPSSVLEEATNWIALVDTPDELKTLISSASQVQNLSVLFFYAPEAESQLESLSSELMTANPSASLVLVPQASVEEDPNEDPLEADFKPTPIMYYYEQGKGEALIPEEEKVTKTPKAAVEEEEKKASVVMEPKLVHDAEFTFDEANRLAIECLQLQAGAGKTLKVQCMEKKSMLVMMQLVRQESPATQNLFTKLVLGLREAGYERPQEIAYMLDKGVDHMKEAITNFGVANPGAVKAMKSTGSASTADGDAIQTTNAWWEDPEFQKLVKESSLKTGELEAETTTK</sequence>
<reference evidence="2" key="1">
    <citation type="submission" date="2023-08" db="EMBL/GenBank/DDBJ databases">
        <authorList>
            <person name="Audoor S."/>
            <person name="Bilcke G."/>
        </authorList>
    </citation>
    <scope>NUCLEOTIDE SEQUENCE</scope>
</reference>
<evidence type="ECO:0000313" key="2">
    <source>
        <dbReference type="EMBL" id="CAJ1945032.1"/>
    </source>
</evidence>
<proteinExistence type="predicted"/>
<dbReference type="EMBL" id="CAKOGP040001313">
    <property type="protein sequence ID" value="CAJ1945032.1"/>
    <property type="molecule type" value="Genomic_DNA"/>
</dbReference>